<organism evidence="3 4">
    <name type="scientific">Paenibacillus agricola</name>
    <dbReference type="NCBI Taxonomy" id="2716264"/>
    <lineage>
        <taxon>Bacteria</taxon>
        <taxon>Bacillati</taxon>
        <taxon>Bacillota</taxon>
        <taxon>Bacilli</taxon>
        <taxon>Bacillales</taxon>
        <taxon>Paenibacillaceae</taxon>
        <taxon>Paenibacillus</taxon>
    </lineage>
</organism>
<sequence>MLVNGVKNEMIKRFGRLSVQWCSLLVLAMGLTWASHALLPPTPEASPSPTASNQPDSISAWTHPSSLGAQSPSPVQTQAQTQTQAQQQSQAQPLAKPASSALAAQAEEPALPPVNPQAPPSLPAKPVEKPAPTPLSNRIVEYHMNVELDAEGKLLSGTQSLTWKNPGKLPVQELYFHLYPNAFSSKKTTFMKESGGRLRDDKSKDGSYGGMEVNSMKTLDGEELMGSFQYVQPDDGNKDDRSLMKVTLPKAVNPGQKVTLESVFTVRLPSVFARMGYAGDFVMAGQWFPKIAVYEPTGSRGRGTEGWNLHQYHGNSEFYADFGIYDVRVQVPSSYTVAATGFPLKPPTDDGKKKTYAFYADDVHDFAWAASPHFIYYEEPYATPQVPGVRIKLYLDPNHKELKGRYMTAAKKALARYSEWYGSYPYSTLSIVVPPANGNGAGGMEYPTLVTGWGAADDQPDLELERVIVHEIGHQFWYGMVASNEFEEAWLDEAFTSYAEDKLMEREYGVRPNTTVEASYMTQPESLNLNSWSYGKHDAYAENVYTRGKLVLRAIEDQVGSETMQRVLKAYFRAWRFKHPATADFQKILEDTTKTSWAEFFTQYVYSGQMVDYAITGIQTKKTSVDEIPMYENNVRIQKYGGTYHQVPIRFHFADGSQIDQIWDGLDADVNFKLHHPARLDWAAIDPQYKVVLENKRMNNFMKTDVEPQLAIRWNLGVTKLLETLFDWIVW</sequence>
<dbReference type="PANTHER" id="PTHR45726">
    <property type="entry name" value="LEUKOTRIENE A-4 HYDROLASE"/>
    <property type="match status" value="1"/>
</dbReference>
<comment type="caution">
    <text evidence="3">The sequence shown here is derived from an EMBL/GenBank/DDBJ whole genome shotgun (WGS) entry which is preliminary data.</text>
</comment>
<accession>A0ABX0J788</accession>
<dbReference type="InterPro" id="IPR027268">
    <property type="entry name" value="Peptidase_M4/M1_CTD_sf"/>
</dbReference>
<evidence type="ECO:0000313" key="3">
    <source>
        <dbReference type="EMBL" id="NHN31997.1"/>
    </source>
</evidence>
<feature type="compositionally biased region" description="Polar residues" evidence="1">
    <location>
        <begin position="53"/>
        <end position="68"/>
    </location>
</feature>
<feature type="region of interest" description="Disordered" evidence="1">
    <location>
        <begin position="42"/>
        <end position="134"/>
    </location>
</feature>
<dbReference type="InterPro" id="IPR034015">
    <property type="entry name" value="M1_LTA4H"/>
</dbReference>
<dbReference type="Gene3D" id="1.10.390.10">
    <property type="entry name" value="Neutral Protease Domain 2"/>
    <property type="match status" value="1"/>
</dbReference>
<proteinExistence type="predicted"/>
<feature type="domain" description="Peptidase M1 membrane alanine aminopeptidase" evidence="2">
    <location>
        <begin position="408"/>
        <end position="604"/>
    </location>
</feature>
<dbReference type="Proteomes" id="UP001165962">
    <property type="component" value="Unassembled WGS sequence"/>
</dbReference>
<name>A0ABX0J788_9BACL</name>
<reference evidence="3" key="1">
    <citation type="submission" date="2020-03" db="EMBL/GenBank/DDBJ databases">
        <title>Draft sequencing of Paenibacilllus sp. S3N08.</title>
        <authorList>
            <person name="Kim D.-U."/>
        </authorList>
    </citation>
    <scope>NUCLEOTIDE SEQUENCE</scope>
    <source>
        <strain evidence="3">S3N08</strain>
    </source>
</reference>
<evidence type="ECO:0000256" key="1">
    <source>
        <dbReference type="SAM" id="MobiDB-lite"/>
    </source>
</evidence>
<evidence type="ECO:0000313" key="4">
    <source>
        <dbReference type="Proteomes" id="UP001165962"/>
    </source>
</evidence>
<dbReference type="SUPFAM" id="SSF55486">
    <property type="entry name" value="Metalloproteases ('zincins'), catalytic domain"/>
    <property type="match status" value="1"/>
</dbReference>
<protein>
    <submittedName>
        <fullName evidence="3">M1 family peptidase</fullName>
    </submittedName>
</protein>
<dbReference type="Pfam" id="PF01433">
    <property type="entry name" value="Peptidase_M1"/>
    <property type="match status" value="1"/>
</dbReference>
<feature type="compositionally biased region" description="Pro residues" evidence="1">
    <location>
        <begin position="110"/>
        <end position="133"/>
    </location>
</feature>
<feature type="compositionally biased region" description="Low complexity" evidence="1">
    <location>
        <begin position="69"/>
        <end position="109"/>
    </location>
</feature>
<gene>
    <name evidence="3" type="ORF">G9U52_19355</name>
</gene>
<dbReference type="PANTHER" id="PTHR45726:SF3">
    <property type="entry name" value="LEUKOTRIENE A-4 HYDROLASE"/>
    <property type="match status" value="1"/>
</dbReference>
<dbReference type="InterPro" id="IPR014782">
    <property type="entry name" value="Peptidase_M1_dom"/>
</dbReference>
<dbReference type="CDD" id="cd09604">
    <property type="entry name" value="M1_APN_like"/>
    <property type="match status" value="1"/>
</dbReference>
<dbReference type="EMBL" id="JAAOIW010000007">
    <property type="protein sequence ID" value="NHN31997.1"/>
    <property type="molecule type" value="Genomic_DNA"/>
</dbReference>
<evidence type="ECO:0000259" key="2">
    <source>
        <dbReference type="Pfam" id="PF01433"/>
    </source>
</evidence>
<keyword evidence="4" id="KW-1185">Reference proteome</keyword>